<protein>
    <recommendedName>
        <fullName evidence="5 14">Adenine DNA glycosylase</fullName>
        <ecNumber evidence="4 14">3.2.2.31</ecNumber>
    </recommendedName>
</protein>
<comment type="caution">
    <text evidence="16">The sequence shown here is derived from an EMBL/GenBank/DDBJ whole genome shotgun (WGS) entry which is preliminary data.</text>
</comment>
<evidence type="ECO:0000256" key="7">
    <source>
        <dbReference type="ARBA" id="ARBA00022723"/>
    </source>
</evidence>
<dbReference type="EC" id="3.2.2.31" evidence="4 14"/>
<dbReference type="PROSITE" id="PS01155">
    <property type="entry name" value="ENDONUCLEASE_III_2"/>
    <property type="match status" value="1"/>
</dbReference>
<dbReference type="InterPro" id="IPR011257">
    <property type="entry name" value="DNA_glycosylase"/>
</dbReference>
<evidence type="ECO:0000256" key="10">
    <source>
        <dbReference type="ARBA" id="ARBA00023004"/>
    </source>
</evidence>
<evidence type="ECO:0000256" key="6">
    <source>
        <dbReference type="ARBA" id="ARBA00022485"/>
    </source>
</evidence>
<dbReference type="InterPro" id="IPR005760">
    <property type="entry name" value="A/G_AdeGlyc_MutY"/>
</dbReference>
<evidence type="ECO:0000256" key="12">
    <source>
        <dbReference type="ARBA" id="ARBA00023204"/>
    </source>
</evidence>
<evidence type="ECO:0000259" key="15">
    <source>
        <dbReference type="SMART" id="SM00478"/>
    </source>
</evidence>
<dbReference type="PANTHER" id="PTHR42944:SF1">
    <property type="entry name" value="ADENINE DNA GLYCOSYLASE"/>
    <property type="match status" value="1"/>
</dbReference>
<dbReference type="SUPFAM" id="SSF48150">
    <property type="entry name" value="DNA-glycosylase"/>
    <property type="match status" value="1"/>
</dbReference>
<dbReference type="Pfam" id="PF00633">
    <property type="entry name" value="HHH"/>
    <property type="match status" value="1"/>
</dbReference>
<dbReference type="InterPro" id="IPR000445">
    <property type="entry name" value="HhH_motif"/>
</dbReference>
<dbReference type="Pfam" id="PF14815">
    <property type="entry name" value="NUDIX_4"/>
    <property type="match status" value="1"/>
</dbReference>
<comment type="cofactor">
    <cofactor evidence="14">
        <name>[4Fe-4S] cluster</name>
        <dbReference type="ChEBI" id="CHEBI:49883"/>
    </cofactor>
    <text evidence="14">Binds 1 [4Fe-4S] cluster.</text>
</comment>
<dbReference type="InterPro" id="IPR029119">
    <property type="entry name" value="MutY_C"/>
</dbReference>
<comment type="function">
    <text evidence="2">Adenine glycosylase active on G-A mispairs. MutY also corrects error-prone DNA synthesis past GO lesions which are due to the oxidatively damaged form of guanine: 7,8-dihydro-8-oxoguanine (8-oxo-dGTP).</text>
</comment>
<evidence type="ECO:0000256" key="1">
    <source>
        <dbReference type="ARBA" id="ARBA00000843"/>
    </source>
</evidence>
<dbReference type="InterPro" id="IPR015797">
    <property type="entry name" value="NUDIX_hydrolase-like_dom_sf"/>
</dbReference>
<keyword evidence="13 14" id="KW-0326">Glycosidase</keyword>
<dbReference type="Pfam" id="PF00730">
    <property type="entry name" value="HhH-GPD"/>
    <property type="match status" value="1"/>
</dbReference>
<dbReference type="FunFam" id="1.10.340.30:FF:000002">
    <property type="entry name" value="Adenine DNA glycosylase"/>
    <property type="match status" value="1"/>
</dbReference>
<dbReference type="Proteomes" id="UP000736856">
    <property type="component" value="Unassembled WGS sequence"/>
</dbReference>
<evidence type="ECO:0000313" key="16">
    <source>
        <dbReference type="EMBL" id="MBL0848770.1"/>
    </source>
</evidence>
<dbReference type="GO" id="GO:0006284">
    <property type="term" value="P:base-excision repair"/>
    <property type="evidence" value="ECO:0007669"/>
    <property type="project" value="UniProtKB-UniRule"/>
</dbReference>
<dbReference type="PANTHER" id="PTHR42944">
    <property type="entry name" value="ADENINE DNA GLYCOSYLASE"/>
    <property type="match status" value="1"/>
</dbReference>
<evidence type="ECO:0000313" key="17">
    <source>
        <dbReference type="Proteomes" id="UP000736856"/>
    </source>
</evidence>
<dbReference type="CDD" id="cd03431">
    <property type="entry name" value="NUDIX_DNA_Glycosylase_C-MutY"/>
    <property type="match status" value="1"/>
</dbReference>
<dbReference type="EMBL" id="SEOL01000002">
    <property type="protein sequence ID" value="MBL0848770.1"/>
    <property type="molecule type" value="Genomic_DNA"/>
</dbReference>
<dbReference type="InterPro" id="IPR003651">
    <property type="entry name" value="Endonuclease3_FeS-loop_motif"/>
</dbReference>
<evidence type="ECO:0000256" key="13">
    <source>
        <dbReference type="ARBA" id="ARBA00023295"/>
    </source>
</evidence>
<dbReference type="Gene3D" id="1.10.340.30">
    <property type="entry name" value="Hypothetical protein, domain 2"/>
    <property type="match status" value="1"/>
</dbReference>
<accession>A0A937DGT3</accession>
<dbReference type="AlphaFoldDB" id="A0A937DGT3"/>
<organism evidence="16 17">
    <name type="scientific">Candidatus Liberibacter ctenarytainae</name>
    <dbReference type="NCBI Taxonomy" id="2020335"/>
    <lineage>
        <taxon>Bacteria</taxon>
        <taxon>Pseudomonadati</taxon>
        <taxon>Pseudomonadota</taxon>
        <taxon>Alphaproteobacteria</taxon>
        <taxon>Hyphomicrobiales</taxon>
        <taxon>Rhizobiaceae</taxon>
        <taxon>Liberibacter</taxon>
    </lineage>
</organism>
<evidence type="ECO:0000256" key="14">
    <source>
        <dbReference type="RuleBase" id="RU365096"/>
    </source>
</evidence>
<keyword evidence="12" id="KW-0234">DNA repair</keyword>
<dbReference type="NCBIfam" id="TIGR01084">
    <property type="entry name" value="mutY"/>
    <property type="match status" value="1"/>
</dbReference>
<evidence type="ECO:0000256" key="3">
    <source>
        <dbReference type="ARBA" id="ARBA00008343"/>
    </source>
</evidence>
<keyword evidence="8 14" id="KW-0227">DNA damage</keyword>
<evidence type="ECO:0000256" key="4">
    <source>
        <dbReference type="ARBA" id="ARBA00012045"/>
    </source>
</evidence>
<comment type="catalytic activity">
    <reaction evidence="1 14">
        <text>Hydrolyzes free adenine bases from 7,8-dihydro-8-oxoguanine:adenine mismatched double-stranded DNA, leaving an apurinic site.</text>
        <dbReference type="EC" id="3.2.2.31"/>
    </reaction>
</comment>
<dbReference type="InterPro" id="IPR004036">
    <property type="entry name" value="Endonuclease-III-like_CS2"/>
</dbReference>
<dbReference type="InterPro" id="IPR023170">
    <property type="entry name" value="HhH_base_excis_C"/>
</dbReference>
<dbReference type="SUPFAM" id="SSF55811">
    <property type="entry name" value="Nudix"/>
    <property type="match status" value="1"/>
</dbReference>
<dbReference type="InterPro" id="IPR044298">
    <property type="entry name" value="MIG/MutY"/>
</dbReference>
<dbReference type="GO" id="GO:0046872">
    <property type="term" value="F:metal ion binding"/>
    <property type="evidence" value="ECO:0007669"/>
    <property type="project" value="UniProtKB-UniRule"/>
</dbReference>
<evidence type="ECO:0000256" key="9">
    <source>
        <dbReference type="ARBA" id="ARBA00022801"/>
    </source>
</evidence>
<sequence>MLTPIQIVQSNILNWYDIHHRLFPWRIAPKTNQYCLPDPYKIWLSEIMLQQTTVKTAEPYFEKFIHIWPTIFDLSSAKDEEILSAWAGLGYYTRAMNLKKCADIIVQKYRGQFPNTVEELKDLPGIGDYTASAIVSIAYNRFAVVVDTNVERIISRYFATTESPSPSKIIIKSHARELTSTTRPGDFAQAMMDLGSLICTPRKPSCTLCPIQTSCLSFSQGTSQNFSIKSQKKKKPMRIGAVFLAITPDNRVLLRKRTHKRLLGNMDELPSSDWSAQKDGDITINSAPFPANWTLCNKITHTFTHFNIKLFVWKADVLQVIPLPKSKWYFVPDLNNAALPTIMKKAIAAGGIEI</sequence>
<feature type="domain" description="HhH-GPD" evidence="15">
    <location>
        <begin position="48"/>
        <end position="197"/>
    </location>
</feature>
<keyword evidence="6" id="KW-0004">4Fe-4S</keyword>
<dbReference type="SMART" id="SM00525">
    <property type="entry name" value="FES"/>
    <property type="match status" value="1"/>
</dbReference>
<dbReference type="GO" id="GO:0032357">
    <property type="term" value="F:oxidized purine DNA binding"/>
    <property type="evidence" value="ECO:0007669"/>
    <property type="project" value="TreeGrafter"/>
</dbReference>
<name>A0A937DGT3_9HYPH</name>
<dbReference type="GO" id="GO:0006298">
    <property type="term" value="P:mismatch repair"/>
    <property type="evidence" value="ECO:0007669"/>
    <property type="project" value="TreeGrafter"/>
</dbReference>
<reference evidence="16" key="1">
    <citation type="submission" date="2019-02" db="EMBL/GenBank/DDBJ databases">
        <title>A novel Candidatus Liberibacter species associated with the New Zealand native fuchsia psyllid, Ctenarytaina fuchsiae.</title>
        <authorList>
            <person name="Thompson S.M."/>
            <person name="Jorgensen N."/>
            <person name="David C."/>
            <person name="Bulman S.R."/>
            <person name="Smith G.R."/>
        </authorList>
    </citation>
    <scope>NUCLEOTIDE SEQUENCE</scope>
    <source>
        <strain evidence="16">Oxford</strain>
    </source>
</reference>
<keyword evidence="10 14" id="KW-0408">Iron</keyword>
<evidence type="ECO:0000256" key="8">
    <source>
        <dbReference type="ARBA" id="ARBA00022763"/>
    </source>
</evidence>
<dbReference type="CDD" id="cd00056">
    <property type="entry name" value="ENDO3c"/>
    <property type="match status" value="1"/>
</dbReference>
<dbReference type="Gene3D" id="3.90.79.10">
    <property type="entry name" value="Nucleoside Triphosphate Pyrophosphohydrolase"/>
    <property type="match status" value="1"/>
</dbReference>
<dbReference type="InterPro" id="IPR003265">
    <property type="entry name" value="HhH-GPD_domain"/>
</dbReference>
<keyword evidence="9" id="KW-0378">Hydrolase</keyword>
<evidence type="ECO:0000256" key="11">
    <source>
        <dbReference type="ARBA" id="ARBA00023014"/>
    </source>
</evidence>
<comment type="similarity">
    <text evidence="3 14">Belongs to the Nth/MutY family.</text>
</comment>
<evidence type="ECO:0000256" key="5">
    <source>
        <dbReference type="ARBA" id="ARBA00022023"/>
    </source>
</evidence>
<keyword evidence="7" id="KW-0479">Metal-binding</keyword>
<dbReference type="SMART" id="SM00478">
    <property type="entry name" value="ENDO3c"/>
    <property type="match status" value="1"/>
</dbReference>
<keyword evidence="11" id="KW-0411">Iron-sulfur</keyword>
<dbReference type="Gene3D" id="1.10.1670.10">
    <property type="entry name" value="Helix-hairpin-Helix base-excision DNA repair enzymes (C-terminal)"/>
    <property type="match status" value="1"/>
</dbReference>
<gene>
    <name evidence="16" type="primary">mutY</name>
    <name evidence="16" type="ORF">EU981_01510</name>
</gene>
<proteinExistence type="inferred from homology"/>
<dbReference type="GO" id="GO:0035485">
    <property type="term" value="F:adenine/guanine mispair binding"/>
    <property type="evidence" value="ECO:0007669"/>
    <property type="project" value="TreeGrafter"/>
</dbReference>
<evidence type="ECO:0000256" key="2">
    <source>
        <dbReference type="ARBA" id="ARBA00002933"/>
    </source>
</evidence>
<dbReference type="GO" id="GO:0051539">
    <property type="term" value="F:4 iron, 4 sulfur cluster binding"/>
    <property type="evidence" value="ECO:0007669"/>
    <property type="project" value="UniProtKB-UniRule"/>
</dbReference>
<dbReference type="GO" id="GO:0034039">
    <property type="term" value="F:8-oxo-7,8-dihydroguanine DNA N-glycosylase activity"/>
    <property type="evidence" value="ECO:0007669"/>
    <property type="project" value="TreeGrafter"/>
</dbReference>
<dbReference type="GO" id="GO:0000701">
    <property type="term" value="F:purine-specific mismatch base pair DNA N-glycosylase activity"/>
    <property type="evidence" value="ECO:0007669"/>
    <property type="project" value="UniProtKB-EC"/>
</dbReference>